<reference evidence="7 8" key="1">
    <citation type="journal article" date="2009" name="Genome Res.">
        <title>Comparative genomics of the fungal pathogens Candida dubliniensis and Candida albicans.</title>
        <authorList>
            <person name="Jackson A.P."/>
            <person name="Gamble J.A."/>
            <person name="Yeomans T."/>
            <person name="Moran G.P."/>
            <person name="Saunders D."/>
            <person name="Harris D."/>
            <person name="Aslett M."/>
            <person name="Barrell J.F."/>
            <person name="Butler G."/>
            <person name="Citiulo F."/>
            <person name="Coleman D.C."/>
            <person name="de Groot P.W.J."/>
            <person name="Goodwin T.J."/>
            <person name="Quail M.A."/>
            <person name="McQuillan J."/>
            <person name="Munro C.A."/>
            <person name="Pain A."/>
            <person name="Poulter R.T."/>
            <person name="Rajandream M.A."/>
            <person name="Renauld H."/>
            <person name="Spiering M.J."/>
            <person name="Tivey A."/>
            <person name="Gow N.A.R."/>
            <person name="Barrell B."/>
            <person name="Sullivan D.J."/>
            <person name="Berriman M."/>
        </authorList>
    </citation>
    <scope>NUCLEOTIDE SEQUENCE [LARGE SCALE GENOMIC DNA]</scope>
    <source>
        <strain evidence="8">CD36 / ATCC MYA-646 / CBS 7987 / NCPF 3949 / NRRL Y-17841</strain>
    </source>
</reference>
<protein>
    <submittedName>
        <fullName evidence="7">Fluconazole resistance protein, putative</fullName>
    </submittedName>
</protein>
<proteinExistence type="predicted"/>
<dbReference type="SMART" id="SM00338">
    <property type="entry name" value="BRLZ"/>
    <property type="match status" value="1"/>
</dbReference>
<evidence type="ECO:0000259" key="5">
    <source>
        <dbReference type="PROSITE" id="PS50217"/>
    </source>
</evidence>
<accession>B9WH93</accession>
<dbReference type="PANTHER" id="PTHR40621">
    <property type="entry name" value="TRANSCRIPTION FACTOR KAPC-RELATED"/>
    <property type="match status" value="1"/>
</dbReference>
<feature type="compositionally biased region" description="Polar residues" evidence="4">
    <location>
        <begin position="1"/>
        <end position="27"/>
    </location>
</feature>
<name>B9WH93_CANDC</name>
<dbReference type="CGD" id="CAL0000166517">
    <property type="gene designation" value="Cd36_51520"/>
</dbReference>
<dbReference type="PROSITE" id="PS00036">
    <property type="entry name" value="BZIP_BASIC"/>
    <property type="match status" value="1"/>
</dbReference>
<dbReference type="GO" id="GO:0001228">
    <property type="term" value="F:DNA-binding transcription activator activity, RNA polymerase II-specific"/>
    <property type="evidence" value="ECO:0007669"/>
    <property type="project" value="TreeGrafter"/>
</dbReference>
<dbReference type="RefSeq" id="XP_002420456.1">
    <property type="nucleotide sequence ID" value="XM_002420411.1"/>
</dbReference>
<dbReference type="InterPro" id="IPR004827">
    <property type="entry name" value="bZIP"/>
</dbReference>
<evidence type="ECO:0000313" key="7">
    <source>
        <dbReference type="EMBL" id="CAX41534.1"/>
    </source>
</evidence>
<evidence type="ECO:0000313" key="8">
    <source>
        <dbReference type="Proteomes" id="UP000002605"/>
    </source>
</evidence>
<dbReference type="SUPFAM" id="SSF57959">
    <property type="entry name" value="Leucine zipper domain"/>
    <property type="match status" value="1"/>
</dbReference>
<dbReference type="CDD" id="cd14688">
    <property type="entry name" value="bZIP_YAP"/>
    <property type="match status" value="1"/>
</dbReference>
<dbReference type="HOGENOM" id="CLU_052195_0_0_1"/>
<dbReference type="GO" id="GO:0090575">
    <property type="term" value="C:RNA polymerase II transcription regulator complex"/>
    <property type="evidence" value="ECO:0007669"/>
    <property type="project" value="TreeGrafter"/>
</dbReference>
<feature type="compositionally biased region" description="Polar residues" evidence="4">
    <location>
        <begin position="106"/>
        <end position="141"/>
    </location>
</feature>
<dbReference type="Proteomes" id="UP000002605">
    <property type="component" value="Chromosome 5"/>
</dbReference>
<dbReference type="PANTHER" id="PTHR40621:SF8">
    <property type="entry name" value="AP-1-LIKE TRANSCRIPTION FACTOR YAP3"/>
    <property type="match status" value="1"/>
</dbReference>
<organism evidence="7 8">
    <name type="scientific">Candida dubliniensis (strain CD36 / ATCC MYA-646 / CBS 7987 / NCPF 3949 / NRRL Y-17841)</name>
    <name type="common">Yeast</name>
    <dbReference type="NCBI Taxonomy" id="573826"/>
    <lineage>
        <taxon>Eukaryota</taxon>
        <taxon>Fungi</taxon>
        <taxon>Dikarya</taxon>
        <taxon>Ascomycota</taxon>
        <taxon>Saccharomycotina</taxon>
        <taxon>Pichiomycetes</taxon>
        <taxon>Debaryomycetaceae</taxon>
        <taxon>Candida/Lodderomyces clade</taxon>
        <taxon>Candida</taxon>
    </lineage>
</organism>
<evidence type="ECO:0000313" key="6">
    <source>
        <dbReference type="CGD" id="CAL0000166517"/>
    </source>
</evidence>
<feature type="region of interest" description="Disordered" evidence="4">
    <location>
        <begin position="106"/>
        <end position="194"/>
    </location>
</feature>
<sequence>MIFKTENSSTPPNADWSQSKGFTNPGSSIPILEDDCELDHENLALLNSGEHVHEQIFHQTSELNGIGVVAPSPEMMVNLNNQPGYQYNNNNNNLAHDLYFTGPMQMPSTQHPYTTNANNRLSYSNSSEEFSPVGANNMSPDSTGNSSNLAGNNNYNNNKRKASNESFSPVSSSHHHYGTETGNNGISKASHRSRKKLLDEKDAALIARDDSELTEEELQLKRKAQNRAAQRAFRERKESKLKELEAKLLASEEERQKLLDELESIKKQNISIATENEILKHNGIGNTNNNNDIQIGNNIIGHGRLLVDKFNFPKTQKDFIQHVLQGTNHQLKDENKDKIYNDNQGHKLLALGAVWDYLQIKAEEADLDFNSIDFNDVMEKLKGNEKCHGYGPAYPLELVNEAIESSLN</sequence>
<keyword evidence="8" id="KW-1185">Reference proteome</keyword>
<dbReference type="GeneID" id="8048147"/>
<evidence type="ECO:0000256" key="1">
    <source>
        <dbReference type="ARBA" id="ARBA00004123"/>
    </source>
</evidence>
<dbReference type="GO" id="GO:0000976">
    <property type="term" value="F:transcription cis-regulatory region binding"/>
    <property type="evidence" value="ECO:0007669"/>
    <property type="project" value="InterPro"/>
</dbReference>
<dbReference type="AlphaFoldDB" id="B9WH93"/>
<feature type="compositionally biased region" description="Low complexity" evidence="4">
    <location>
        <begin position="142"/>
        <end position="157"/>
    </location>
</feature>
<evidence type="ECO:0000256" key="3">
    <source>
        <dbReference type="SAM" id="Coils"/>
    </source>
</evidence>
<dbReference type="InterPro" id="IPR046347">
    <property type="entry name" value="bZIP_sf"/>
</dbReference>
<keyword evidence="2" id="KW-0539">Nucleus</keyword>
<dbReference type="VEuPathDB" id="FungiDB:CD36_51520"/>
<keyword evidence="3" id="KW-0175">Coiled coil</keyword>
<comment type="subcellular location">
    <subcellularLocation>
        <location evidence="1">Nucleus</location>
    </subcellularLocation>
</comment>
<dbReference type="KEGG" id="cdu:CD36_51520"/>
<dbReference type="PROSITE" id="PS50217">
    <property type="entry name" value="BZIP"/>
    <property type="match status" value="1"/>
</dbReference>
<dbReference type="eggNOG" id="ENOG502S4CX">
    <property type="taxonomic scope" value="Eukaryota"/>
</dbReference>
<feature type="region of interest" description="Disordered" evidence="4">
    <location>
        <begin position="1"/>
        <end position="28"/>
    </location>
</feature>
<dbReference type="InterPro" id="IPR050936">
    <property type="entry name" value="AP-1-like"/>
</dbReference>
<feature type="coiled-coil region" evidence="3">
    <location>
        <begin position="234"/>
        <end position="268"/>
    </location>
</feature>
<feature type="domain" description="BZIP" evidence="5">
    <location>
        <begin position="216"/>
        <end position="268"/>
    </location>
</feature>
<dbReference type="OrthoDB" id="4940293at2759"/>
<dbReference type="Gene3D" id="1.20.5.170">
    <property type="match status" value="1"/>
</dbReference>
<dbReference type="Gene3D" id="1.10.238.100">
    <property type="entry name" value="YAP1 redox domain. Chain B"/>
    <property type="match status" value="1"/>
</dbReference>
<evidence type="ECO:0000256" key="2">
    <source>
        <dbReference type="ARBA" id="ARBA00023242"/>
    </source>
</evidence>
<evidence type="ECO:0000256" key="4">
    <source>
        <dbReference type="SAM" id="MobiDB-lite"/>
    </source>
</evidence>
<dbReference type="EMBL" id="FM992692">
    <property type="protein sequence ID" value="CAX41534.1"/>
    <property type="molecule type" value="Genomic_DNA"/>
</dbReference>
<gene>
    <name evidence="7" type="primary">FCR3</name>
    <name evidence="6" type="ordered locus">Cd36_51520</name>
    <name evidence="7" type="ORF">CD36_51520</name>
</gene>